<organism evidence="2">
    <name type="scientific">Amblyomma cajennense</name>
    <name type="common">Cayenne tick</name>
    <name type="synonym">Acarus cajennensis</name>
    <dbReference type="NCBI Taxonomy" id="34607"/>
    <lineage>
        <taxon>Eukaryota</taxon>
        <taxon>Metazoa</taxon>
        <taxon>Ecdysozoa</taxon>
        <taxon>Arthropoda</taxon>
        <taxon>Chelicerata</taxon>
        <taxon>Arachnida</taxon>
        <taxon>Acari</taxon>
        <taxon>Parasitiformes</taxon>
        <taxon>Ixodida</taxon>
        <taxon>Ixodoidea</taxon>
        <taxon>Ixodidae</taxon>
        <taxon>Amblyomminae</taxon>
        <taxon>Amblyomma</taxon>
    </lineage>
</organism>
<feature type="signal peptide" evidence="1">
    <location>
        <begin position="1"/>
        <end position="18"/>
    </location>
</feature>
<reference evidence="2" key="1">
    <citation type="submission" date="2014-03" db="EMBL/GenBank/DDBJ databases">
        <title>The sialotranscriptome of Amblyomma triste, Amblyomma parvum and Amblyomma cajennense ticks, uncovered by 454-based RNA-seq.</title>
        <authorList>
            <person name="Garcia G.R."/>
            <person name="Gardinassi L.G."/>
            <person name="Ribeiro J.M."/>
            <person name="Anatriello E."/>
            <person name="Ferreira B.R."/>
            <person name="Moreira H.N."/>
            <person name="Mafra C."/>
            <person name="Olegario M.M."/>
            <person name="Szabo P.J."/>
            <person name="Miranda-Santos I.K."/>
            <person name="Maruyama S.R."/>
        </authorList>
    </citation>
    <scope>NUCLEOTIDE SEQUENCE</scope>
    <source>
        <strain evidence="2">Uberlandia</strain>
        <tissue evidence="2">Salivary glands</tissue>
    </source>
</reference>
<dbReference type="EMBL" id="GBBK01000460">
    <property type="protein sequence ID" value="JAC24022.1"/>
    <property type="molecule type" value="mRNA"/>
</dbReference>
<protein>
    <submittedName>
        <fullName evidence="2">Putative secreted protein</fullName>
    </submittedName>
</protein>
<proteinExistence type="evidence at transcript level"/>
<evidence type="ECO:0000256" key="1">
    <source>
        <dbReference type="SAM" id="SignalP"/>
    </source>
</evidence>
<name>A0A023FQF7_AMBCJ</name>
<feature type="chain" id="PRO_5001521171" evidence="1">
    <location>
        <begin position="19"/>
        <end position="178"/>
    </location>
</feature>
<accession>A0A023FQF7</accession>
<sequence length="178" mass="19317">MVLVFAVAAGVFLSIGLGVTTSTMNDGECKNPQTVVPLGNRRLIISGQTENCTCTLREGKLGRHPNGTMCTELKDGRLIRGSCSEGACKETESTFGCKGKNGTEVGSTIKDGLCFFECKNEDGKTEWAFLQDGFPCVNRDDGDGHPKNGTCKHRRHRDRADQNETVCFPNDQLHLVGC</sequence>
<evidence type="ECO:0000313" key="2">
    <source>
        <dbReference type="EMBL" id="JAC24022.1"/>
    </source>
</evidence>
<dbReference type="AlphaFoldDB" id="A0A023FQF7"/>
<keyword evidence="1" id="KW-0732">Signal</keyword>